<proteinExistence type="predicted"/>
<sequence>MNKRRHRMDDENYQMMGTEGAWPHLSPSPAGYGRGMGSGVAPKGINFQQIYLQSDVQQLSAAYSECPSIEFVLFYALIFLIDVIIEIDYLMSMRGYKKKVIL</sequence>
<dbReference type="WBParaSite" id="nRc.2.0.1.t38070-RA">
    <property type="protein sequence ID" value="nRc.2.0.1.t38070-RA"/>
    <property type="gene ID" value="nRc.2.0.1.g38070"/>
</dbReference>
<evidence type="ECO:0000313" key="2">
    <source>
        <dbReference type="Proteomes" id="UP000887565"/>
    </source>
</evidence>
<keyword evidence="1" id="KW-0812">Transmembrane</keyword>
<organism evidence="2 3">
    <name type="scientific">Romanomermis culicivorax</name>
    <name type="common">Nematode worm</name>
    <dbReference type="NCBI Taxonomy" id="13658"/>
    <lineage>
        <taxon>Eukaryota</taxon>
        <taxon>Metazoa</taxon>
        <taxon>Ecdysozoa</taxon>
        <taxon>Nematoda</taxon>
        <taxon>Enoplea</taxon>
        <taxon>Dorylaimia</taxon>
        <taxon>Mermithida</taxon>
        <taxon>Mermithoidea</taxon>
        <taxon>Mermithidae</taxon>
        <taxon>Romanomermis</taxon>
    </lineage>
</organism>
<accession>A0A915KI48</accession>
<keyword evidence="1" id="KW-0472">Membrane</keyword>
<protein>
    <submittedName>
        <fullName evidence="3">Uncharacterized protein</fullName>
    </submittedName>
</protein>
<name>A0A915KI48_ROMCU</name>
<keyword evidence="1" id="KW-1133">Transmembrane helix</keyword>
<evidence type="ECO:0000313" key="3">
    <source>
        <dbReference type="WBParaSite" id="nRc.2.0.1.t38070-RA"/>
    </source>
</evidence>
<evidence type="ECO:0000256" key="1">
    <source>
        <dbReference type="SAM" id="Phobius"/>
    </source>
</evidence>
<dbReference type="AlphaFoldDB" id="A0A915KI48"/>
<dbReference type="Proteomes" id="UP000887565">
    <property type="component" value="Unplaced"/>
</dbReference>
<feature type="transmembrane region" description="Helical" evidence="1">
    <location>
        <begin position="72"/>
        <end position="91"/>
    </location>
</feature>
<reference evidence="3" key="1">
    <citation type="submission" date="2022-11" db="UniProtKB">
        <authorList>
            <consortium name="WormBaseParasite"/>
        </authorList>
    </citation>
    <scope>IDENTIFICATION</scope>
</reference>
<keyword evidence="2" id="KW-1185">Reference proteome</keyword>